<reference evidence="2" key="1">
    <citation type="submission" date="2025-08" db="UniProtKB">
        <authorList>
            <consortium name="Ensembl"/>
        </authorList>
    </citation>
    <scope>IDENTIFICATION</scope>
</reference>
<dbReference type="InterPro" id="IPR042455">
    <property type="entry name" value="DOCK_N_sub1"/>
</dbReference>
<sequence>GWYRGFSVRNSEVKGIFPANYVYLKKAFVNNRGKSEVAAPLEDSTVLEVTSTLKEWGVLWKQLYLTQRLELFYKLRHVMHELLDLRRQIISGHLTLDQVREVKRLITVRLDWGNEQLGLDLVPRRDFDLVDPDQISVTDLYKLHASSRYSTQQNPVLLSEGRSRSEQLARPPLPHHLHLSLKSFGYNIYGEDVDLYFSLYDGREGRPVR</sequence>
<dbReference type="PANTHER" id="PTHR45653:SF4">
    <property type="entry name" value="DEDICATOR OF CYTOKINESIS PROTEIN 3"/>
    <property type="match status" value="1"/>
</dbReference>
<dbReference type="PANTHER" id="PTHR45653">
    <property type="entry name" value="DEDICATOR OF CYTOKINESIS"/>
    <property type="match status" value="1"/>
</dbReference>
<dbReference type="AlphaFoldDB" id="S4RIE1"/>
<reference evidence="2" key="2">
    <citation type="submission" date="2025-09" db="UniProtKB">
        <authorList>
            <consortium name="Ensembl"/>
        </authorList>
    </citation>
    <scope>IDENTIFICATION</scope>
</reference>
<dbReference type="GO" id="GO:0005737">
    <property type="term" value="C:cytoplasm"/>
    <property type="evidence" value="ECO:0007669"/>
    <property type="project" value="TreeGrafter"/>
</dbReference>
<dbReference type="Ensembl" id="ENSPMAT00000004992.1">
    <property type="protein sequence ID" value="ENSPMAP00000004973.1"/>
    <property type="gene ID" value="ENSPMAG00000004534.1"/>
</dbReference>
<dbReference type="Gene3D" id="2.30.30.40">
    <property type="entry name" value="SH3 Domains"/>
    <property type="match status" value="1"/>
</dbReference>
<feature type="domain" description="Dedicator of cytokinesis N-terminal" evidence="1">
    <location>
        <begin position="31"/>
        <end position="206"/>
    </location>
</feature>
<organism evidence="2">
    <name type="scientific">Petromyzon marinus</name>
    <name type="common">Sea lamprey</name>
    <dbReference type="NCBI Taxonomy" id="7757"/>
    <lineage>
        <taxon>Eukaryota</taxon>
        <taxon>Metazoa</taxon>
        <taxon>Chordata</taxon>
        <taxon>Craniata</taxon>
        <taxon>Vertebrata</taxon>
        <taxon>Cyclostomata</taxon>
        <taxon>Hyperoartia</taxon>
        <taxon>Petromyzontiformes</taxon>
        <taxon>Petromyzontidae</taxon>
        <taxon>Petromyzon</taxon>
    </lineage>
</organism>
<protein>
    <recommendedName>
        <fullName evidence="1">Dedicator of cytokinesis N-terminal domain-containing protein</fullName>
    </recommendedName>
</protein>
<dbReference type="GeneTree" id="ENSGT00940000155514"/>
<evidence type="ECO:0000313" key="2">
    <source>
        <dbReference type="Ensembl" id="ENSPMAP00000004973.1"/>
    </source>
</evidence>
<dbReference type="FunFam" id="1.20.1270.350:FF:000001">
    <property type="entry name" value="dedicator of cytokinesis protein 4"/>
    <property type="match status" value="1"/>
</dbReference>
<evidence type="ECO:0000259" key="1">
    <source>
        <dbReference type="Pfam" id="PF16172"/>
    </source>
</evidence>
<dbReference type="GO" id="GO:0007264">
    <property type="term" value="P:small GTPase-mediated signal transduction"/>
    <property type="evidence" value="ECO:0007669"/>
    <property type="project" value="InterPro"/>
</dbReference>
<name>S4RIE1_PETMA</name>
<dbReference type="InterPro" id="IPR032376">
    <property type="entry name" value="DOCK_N"/>
</dbReference>
<dbReference type="GO" id="GO:0031267">
    <property type="term" value="F:small GTPase binding"/>
    <property type="evidence" value="ECO:0007669"/>
    <property type="project" value="TreeGrafter"/>
</dbReference>
<dbReference type="HOGENOM" id="CLU_039802_0_0_1"/>
<dbReference type="GO" id="GO:0005886">
    <property type="term" value="C:plasma membrane"/>
    <property type="evidence" value="ECO:0007669"/>
    <property type="project" value="TreeGrafter"/>
</dbReference>
<proteinExistence type="predicted"/>
<dbReference type="Gene3D" id="1.20.1270.350">
    <property type="entry name" value="Dedicator of cytokinesis N-terminal subdomain"/>
    <property type="match status" value="1"/>
</dbReference>
<dbReference type="InterPro" id="IPR026791">
    <property type="entry name" value="DOCK"/>
</dbReference>
<dbReference type="STRING" id="7757.ENSPMAP00000004973"/>
<dbReference type="Pfam" id="PF16172">
    <property type="entry name" value="DOCK_N"/>
    <property type="match status" value="1"/>
</dbReference>
<accession>S4RIE1</accession>
<dbReference type="OMA" id="DDAHMAD"/>
<dbReference type="GO" id="GO:0005085">
    <property type="term" value="F:guanyl-nucleotide exchange factor activity"/>
    <property type="evidence" value="ECO:0007669"/>
    <property type="project" value="InterPro"/>
</dbReference>